<proteinExistence type="predicted"/>
<dbReference type="Gene3D" id="1.10.287.1060">
    <property type="entry name" value="ESAT-6-like"/>
    <property type="match status" value="1"/>
</dbReference>
<evidence type="ECO:0000313" key="2">
    <source>
        <dbReference type="Proteomes" id="UP000316639"/>
    </source>
</evidence>
<dbReference type="EMBL" id="VOBR01000001">
    <property type="protein sequence ID" value="TWP54054.1"/>
    <property type="molecule type" value="Genomic_DNA"/>
</dbReference>
<dbReference type="RefSeq" id="WP_146348837.1">
    <property type="nucleotide sequence ID" value="NZ_VOBR01000001.1"/>
</dbReference>
<accession>A0A563F3W8</accession>
<evidence type="ECO:0000313" key="1">
    <source>
        <dbReference type="EMBL" id="TWP54054.1"/>
    </source>
</evidence>
<dbReference type="SUPFAM" id="SSF140453">
    <property type="entry name" value="EsxAB dimer-like"/>
    <property type="match status" value="1"/>
</dbReference>
<dbReference type="InterPro" id="IPR036689">
    <property type="entry name" value="ESAT-6-like_sf"/>
</dbReference>
<comment type="caution">
    <text evidence="1">The sequence shown here is derived from an EMBL/GenBank/DDBJ whole genome shotgun (WGS) entry which is preliminary data.</text>
</comment>
<reference evidence="1 2" key="1">
    <citation type="submission" date="2019-07" db="EMBL/GenBank/DDBJ databases">
        <title>Lentzea xizangensis sp. nov., isolated from Qinghai-Tibetan Plateau Soils.</title>
        <authorList>
            <person name="Huang J."/>
        </authorList>
    </citation>
    <scope>NUCLEOTIDE SEQUENCE [LARGE SCALE GENOMIC DNA]</scope>
    <source>
        <strain evidence="1 2">FXJ1.1311</strain>
    </source>
</reference>
<evidence type="ECO:0008006" key="3">
    <source>
        <dbReference type="Google" id="ProtNLM"/>
    </source>
</evidence>
<gene>
    <name evidence="1" type="ORF">FKR81_00335</name>
</gene>
<sequence length="89" mass="9501">MAGFYGMDIEAIRGLATQLGSKADEIDTIANTLTTQIDGANWAGPDADTFRTDWATTYRAQLTAVATALRDASTRATGNANQQDETSRT</sequence>
<dbReference type="OrthoDB" id="5244663at2"/>
<organism evidence="1 2">
    <name type="scientific">Lentzea tibetensis</name>
    <dbReference type="NCBI Taxonomy" id="2591470"/>
    <lineage>
        <taxon>Bacteria</taxon>
        <taxon>Bacillati</taxon>
        <taxon>Actinomycetota</taxon>
        <taxon>Actinomycetes</taxon>
        <taxon>Pseudonocardiales</taxon>
        <taxon>Pseudonocardiaceae</taxon>
        <taxon>Lentzea</taxon>
    </lineage>
</organism>
<dbReference type="AlphaFoldDB" id="A0A563F3W8"/>
<protein>
    <recommendedName>
        <fullName evidence="3">WXG100 family type VII secretion target</fullName>
    </recommendedName>
</protein>
<keyword evidence="2" id="KW-1185">Reference proteome</keyword>
<name>A0A563F3W8_9PSEU</name>
<dbReference type="Proteomes" id="UP000316639">
    <property type="component" value="Unassembled WGS sequence"/>
</dbReference>